<feature type="region of interest" description="Disordered" evidence="1">
    <location>
        <begin position="450"/>
        <end position="503"/>
    </location>
</feature>
<feature type="compositionally biased region" description="Basic and acidic residues" evidence="1">
    <location>
        <begin position="158"/>
        <end position="190"/>
    </location>
</feature>
<keyword evidence="4" id="KW-1185">Reference proteome</keyword>
<dbReference type="EMBL" id="CAJPEX010000001">
    <property type="protein sequence ID" value="CAG0912205.1"/>
    <property type="molecule type" value="Genomic_DNA"/>
</dbReference>
<dbReference type="Proteomes" id="UP000678499">
    <property type="component" value="Unassembled WGS sequence"/>
</dbReference>
<organism evidence="3">
    <name type="scientific">Notodromas monacha</name>
    <dbReference type="NCBI Taxonomy" id="399045"/>
    <lineage>
        <taxon>Eukaryota</taxon>
        <taxon>Metazoa</taxon>
        <taxon>Ecdysozoa</taxon>
        <taxon>Arthropoda</taxon>
        <taxon>Crustacea</taxon>
        <taxon>Oligostraca</taxon>
        <taxon>Ostracoda</taxon>
        <taxon>Podocopa</taxon>
        <taxon>Podocopida</taxon>
        <taxon>Cypridocopina</taxon>
        <taxon>Cypridoidea</taxon>
        <taxon>Cyprididae</taxon>
        <taxon>Notodromas</taxon>
    </lineage>
</organism>
<evidence type="ECO:0000313" key="4">
    <source>
        <dbReference type="Proteomes" id="UP000678499"/>
    </source>
</evidence>
<reference evidence="3" key="1">
    <citation type="submission" date="2020-11" db="EMBL/GenBank/DDBJ databases">
        <authorList>
            <person name="Tran Van P."/>
        </authorList>
    </citation>
    <scope>NUCLEOTIDE SEQUENCE</scope>
</reference>
<evidence type="ECO:0000256" key="2">
    <source>
        <dbReference type="SAM" id="SignalP"/>
    </source>
</evidence>
<evidence type="ECO:0000256" key="1">
    <source>
        <dbReference type="SAM" id="MobiDB-lite"/>
    </source>
</evidence>
<feature type="chain" id="PRO_5036402904" evidence="2">
    <location>
        <begin position="20"/>
        <end position="589"/>
    </location>
</feature>
<name>A0A7R9BEC9_9CRUS</name>
<evidence type="ECO:0000313" key="3">
    <source>
        <dbReference type="EMBL" id="CAD7272053.1"/>
    </source>
</evidence>
<feature type="compositionally biased region" description="Basic and acidic residues" evidence="1">
    <location>
        <begin position="289"/>
        <end position="299"/>
    </location>
</feature>
<dbReference type="AlphaFoldDB" id="A0A7R9BEC9"/>
<accession>A0A7R9BEC9</accession>
<keyword evidence="2" id="KW-0732">Signal</keyword>
<dbReference type="EMBL" id="OA882038">
    <property type="protein sequence ID" value="CAD7272053.1"/>
    <property type="molecule type" value="Genomic_DNA"/>
</dbReference>
<proteinExistence type="predicted"/>
<gene>
    <name evidence="3" type="ORF">NMOB1V02_LOCUS5</name>
</gene>
<feature type="compositionally biased region" description="Acidic residues" evidence="1">
    <location>
        <begin position="451"/>
        <end position="463"/>
    </location>
</feature>
<feature type="region of interest" description="Disordered" evidence="1">
    <location>
        <begin position="124"/>
        <end position="299"/>
    </location>
</feature>
<protein>
    <submittedName>
        <fullName evidence="3">Uncharacterized protein</fullName>
    </submittedName>
</protein>
<feature type="compositionally biased region" description="Acidic residues" evidence="1">
    <location>
        <begin position="206"/>
        <end position="288"/>
    </location>
</feature>
<feature type="signal peptide" evidence="2">
    <location>
        <begin position="1"/>
        <end position="19"/>
    </location>
</feature>
<sequence length="589" mass="66060">MRKLTLILLMSCSVAVIRADLRDTFHSISKHPLGHYITYEEALQKKLLKGSPEICVGDASMPGSSSAYGCCMGTDANSPCFFSTPEMSTLLKNFLSRPLIQPLDDPLTFLSNDITPYVAQRFKRDTSNSTSVKTKRHDRAEGNRFRQGKLGGFGFRGNGEEQRRGHDDDKEDRDDGEHKEDGEHRKDGERKGHRGRHEHEEHRGNEEEDEVEEEGGVQEEEGGGDEEEGEAENEEGEAEEEEGEAEEEEDAVEDSEDEGQEDEGGEGYEESEEIVEESAENTYDYESEGSDRGGFEDELNRHGRSFKKNFRKCHSKVNHEYEHWAKQATNALQEAPDGYSPRFFELCPVKTSVVYPREAQSCDASEGTDWLRAVPVLQCPGAYMPIEIVECDWSLVEVISQFICGIRCVQQYSLVQVMSQDPESLTMRWPFVQRASGCAAFIDYDGVITESEGENDDNSNADENENKELPEENESEVESAQGEGASEDREPASGEGDTAEVSNVKVNISMESPASFPGELPEADDSTHIVLPIDYSSVNRRKEAKFFNDDQRQRGKYNYDKDFIADRGNPKIIGIAKTSIHKMQVNAVN</sequence>